<comment type="similarity">
    <text evidence="7">Belongs to the binding-protein-dependent transport system permease family.</text>
</comment>
<dbReference type="InterPro" id="IPR035906">
    <property type="entry name" value="MetI-like_sf"/>
</dbReference>
<accession>A0ABW3LJ99</accession>
<dbReference type="PROSITE" id="PS50928">
    <property type="entry name" value="ABC_TM1"/>
    <property type="match status" value="1"/>
</dbReference>
<reference evidence="10" key="1">
    <citation type="journal article" date="2019" name="Int. J. Syst. Evol. Microbiol.">
        <title>The Global Catalogue of Microorganisms (GCM) 10K type strain sequencing project: providing services to taxonomists for standard genome sequencing and annotation.</title>
        <authorList>
            <consortium name="The Broad Institute Genomics Platform"/>
            <consortium name="The Broad Institute Genome Sequencing Center for Infectious Disease"/>
            <person name="Wu L."/>
            <person name="Ma J."/>
        </authorList>
    </citation>
    <scope>NUCLEOTIDE SEQUENCE [LARGE SCALE GENOMIC DNA]</scope>
    <source>
        <strain evidence="10">CCUG 56754</strain>
    </source>
</reference>
<dbReference type="PANTHER" id="PTHR43386">
    <property type="entry name" value="OLIGOPEPTIDE TRANSPORT SYSTEM PERMEASE PROTEIN APPC"/>
    <property type="match status" value="1"/>
</dbReference>
<feature type="transmembrane region" description="Helical" evidence="7">
    <location>
        <begin position="106"/>
        <end position="131"/>
    </location>
</feature>
<keyword evidence="5 7" id="KW-1133">Transmembrane helix</keyword>
<dbReference type="Pfam" id="PF12911">
    <property type="entry name" value="OppC_N"/>
    <property type="match status" value="1"/>
</dbReference>
<keyword evidence="3" id="KW-1003">Cell membrane</keyword>
<dbReference type="RefSeq" id="WP_390361402.1">
    <property type="nucleotide sequence ID" value="NZ_JBHTKJ010000019.1"/>
</dbReference>
<evidence type="ECO:0000256" key="3">
    <source>
        <dbReference type="ARBA" id="ARBA00022475"/>
    </source>
</evidence>
<evidence type="ECO:0000256" key="4">
    <source>
        <dbReference type="ARBA" id="ARBA00022692"/>
    </source>
</evidence>
<evidence type="ECO:0000256" key="6">
    <source>
        <dbReference type="ARBA" id="ARBA00023136"/>
    </source>
</evidence>
<gene>
    <name evidence="9" type="ORF">ACFQ3N_08465</name>
</gene>
<feature type="transmembrane region" description="Helical" evidence="7">
    <location>
        <begin position="38"/>
        <end position="60"/>
    </location>
</feature>
<dbReference type="PANTHER" id="PTHR43386:SF1">
    <property type="entry name" value="D,D-DIPEPTIDE TRANSPORT SYSTEM PERMEASE PROTEIN DDPC-RELATED"/>
    <property type="match status" value="1"/>
</dbReference>
<sequence>MGSSLMDEPNVVKEQSNFSVTFKRSLRGVVDFFREDRFAMTGLIIYSVFILVAILAPVIAPYDPHEMVRINGQLQVNVGPNSNTYLGTTNMGRDVFSQLVYGARPAVLVGVSAAFMVVAIGTIIGLISGYFKGKIDTFLMRTTDVAFGIPFEPFVIVLVAFLGPSIWNIVLAMGLLLWRDTARVIRSQVLVVRERGFVESARVAGASHFRILFQHIAPNILPLALLYGSLAMGWAILTEAAISFLGFGDPSVVSWGYMLHDAFVSQALSRESYSWFVPPGICIMLVVMAGFYIGRGSEKILYPRLNQY</sequence>
<dbReference type="SUPFAM" id="SSF161098">
    <property type="entry name" value="MetI-like"/>
    <property type="match status" value="1"/>
</dbReference>
<evidence type="ECO:0000256" key="7">
    <source>
        <dbReference type="RuleBase" id="RU363032"/>
    </source>
</evidence>
<keyword evidence="10" id="KW-1185">Reference proteome</keyword>
<organism evidence="9 10">
    <name type="scientific">Virgibacillus byunsanensis</name>
    <dbReference type="NCBI Taxonomy" id="570945"/>
    <lineage>
        <taxon>Bacteria</taxon>
        <taxon>Bacillati</taxon>
        <taxon>Bacillota</taxon>
        <taxon>Bacilli</taxon>
        <taxon>Bacillales</taxon>
        <taxon>Bacillaceae</taxon>
        <taxon>Virgibacillus</taxon>
    </lineage>
</organism>
<feature type="transmembrane region" description="Helical" evidence="7">
    <location>
        <begin position="273"/>
        <end position="294"/>
    </location>
</feature>
<dbReference type="Proteomes" id="UP001597040">
    <property type="component" value="Unassembled WGS sequence"/>
</dbReference>
<dbReference type="InterPro" id="IPR050366">
    <property type="entry name" value="BP-dependent_transpt_permease"/>
</dbReference>
<keyword evidence="2 7" id="KW-0813">Transport</keyword>
<evidence type="ECO:0000256" key="5">
    <source>
        <dbReference type="ARBA" id="ARBA00022989"/>
    </source>
</evidence>
<feature type="transmembrane region" description="Helical" evidence="7">
    <location>
        <begin position="220"/>
        <end position="247"/>
    </location>
</feature>
<evidence type="ECO:0000256" key="1">
    <source>
        <dbReference type="ARBA" id="ARBA00004651"/>
    </source>
</evidence>
<keyword evidence="4 7" id="KW-0812">Transmembrane</keyword>
<feature type="transmembrane region" description="Helical" evidence="7">
    <location>
        <begin position="151"/>
        <end position="178"/>
    </location>
</feature>
<evidence type="ECO:0000313" key="10">
    <source>
        <dbReference type="Proteomes" id="UP001597040"/>
    </source>
</evidence>
<proteinExistence type="inferred from homology"/>
<dbReference type="Gene3D" id="1.10.3720.10">
    <property type="entry name" value="MetI-like"/>
    <property type="match status" value="1"/>
</dbReference>
<feature type="domain" description="ABC transmembrane type-1" evidence="8">
    <location>
        <begin position="103"/>
        <end position="294"/>
    </location>
</feature>
<keyword evidence="6 7" id="KW-0472">Membrane</keyword>
<dbReference type="CDD" id="cd06261">
    <property type="entry name" value="TM_PBP2"/>
    <property type="match status" value="1"/>
</dbReference>
<evidence type="ECO:0000259" key="8">
    <source>
        <dbReference type="PROSITE" id="PS50928"/>
    </source>
</evidence>
<dbReference type="InterPro" id="IPR025966">
    <property type="entry name" value="OppC_N"/>
</dbReference>
<evidence type="ECO:0000256" key="2">
    <source>
        <dbReference type="ARBA" id="ARBA00022448"/>
    </source>
</evidence>
<comment type="subcellular location">
    <subcellularLocation>
        <location evidence="1 7">Cell membrane</location>
        <topology evidence="1 7">Multi-pass membrane protein</topology>
    </subcellularLocation>
</comment>
<evidence type="ECO:0000313" key="9">
    <source>
        <dbReference type="EMBL" id="MFD1038431.1"/>
    </source>
</evidence>
<dbReference type="InterPro" id="IPR000515">
    <property type="entry name" value="MetI-like"/>
</dbReference>
<name>A0ABW3LJ99_9BACI</name>
<dbReference type="EMBL" id="JBHTKJ010000019">
    <property type="protein sequence ID" value="MFD1038431.1"/>
    <property type="molecule type" value="Genomic_DNA"/>
</dbReference>
<protein>
    <submittedName>
        <fullName evidence="9">ABC transporter permease</fullName>
    </submittedName>
</protein>
<comment type="caution">
    <text evidence="9">The sequence shown here is derived from an EMBL/GenBank/DDBJ whole genome shotgun (WGS) entry which is preliminary data.</text>
</comment>
<dbReference type="Pfam" id="PF00528">
    <property type="entry name" value="BPD_transp_1"/>
    <property type="match status" value="1"/>
</dbReference>